<evidence type="ECO:0000313" key="2">
    <source>
        <dbReference type="EMBL" id="STY72341.1"/>
    </source>
</evidence>
<protein>
    <submittedName>
        <fullName evidence="2">Uncharacterized protein</fullName>
    </submittedName>
</protein>
<dbReference type="RefSeq" id="WP_115152354.1">
    <property type="nucleotide sequence ID" value="NZ_UGPP01000001.1"/>
</dbReference>
<dbReference type="AlphaFoldDB" id="A0A378NVH3"/>
<gene>
    <name evidence="2" type="ORF">NCTC10571_02534</name>
</gene>
<organism evidence="2 3">
    <name type="scientific">Megamonas hypermegale</name>
    <dbReference type="NCBI Taxonomy" id="158847"/>
    <lineage>
        <taxon>Bacteria</taxon>
        <taxon>Bacillati</taxon>
        <taxon>Bacillota</taxon>
        <taxon>Negativicutes</taxon>
        <taxon>Selenomonadales</taxon>
        <taxon>Selenomonadaceae</taxon>
        <taxon>Megamonas</taxon>
    </lineage>
</organism>
<proteinExistence type="predicted"/>
<evidence type="ECO:0000313" key="3">
    <source>
        <dbReference type="Proteomes" id="UP000255234"/>
    </source>
</evidence>
<feature type="signal peptide" evidence="1">
    <location>
        <begin position="1"/>
        <end position="24"/>
    </location>
</feature>
<dbReference type="EMBL" id="UGPP01000001">
    <property type="protein sequence ID" value="STY72341.1"/>
    <property type="molecule type" value="Genomic_DNA"/>
</dbReference>
<evidence type="ECO:0000256" key="1">
    <source>
        <dbReference type="SAM" id="SignalP"/>
    </source>
</evidence>
<sequence>MNKTIKVIYLLMMLLIVNTCVAFAQSEEKNTQTYNWQTFDIGPAEDYNYAFDTNSIKYAKNEDGSINKNIIIYQEKKINNVPMSSEFNYYTITQCKLNIEQTSICFGDESYYTKKDKFRWTDTPMYLTWITVSRDSIGGLRFIQIVEYARAHDDILTSRA</sequence>
<accession>A0A378NVH3</accession>
<keyword evidence="1" id="KW-0732">Signal</keyword>
<dbReference type="Proteomes" id="UP000255234">
    <property type="component" value="Unassembled WGS sequence"/>
</dbReference>
<feature type="chain" id="PRO_5016688842" evidence="1">
    <location>
        <begin position="25"/>
        <end position="160"/>
    </location>
</feature>
<reference evidence="2 3" key="1">
    <citation type="submission" date="2018-06" db="EMBL/GenBank/DDBJ databases">
        <authorList>
            <consortium name="Pathogen Informatics"/>
            <person name="Doyle S."/>
        </authorList>
    </citation>
    <scope>NUCLEOTIDE SEQUENCE [LARGE SCALE GENOMIC DNA]</scope>
    <source>
        <strain evidence="2 3">NCTC10571</strain>
    </source>
</reference>
<name>A0A378NVH3_9FIRM</name>